<evidence type="ECO:0000256" key="6">
    <source>
        <dbReference type="ARBA" id="ARBA00023237"/>
    </source>
</evidence>
<dbReference type="PANTHER" id="PTHR30203">
    <property type="entry name" value="OUTER MEMBRANE CATION EFFLUX PROTEIN"/>
    <property type="match status" value="1"/>
</dbReference>
<keyword evidence="4 8" id="KW-0472">Membrane</keyword>
<dbReference type="NCBIfam" id="TIGR01845">
    <property type="entry name" value="outer_NodT"/>
    <property type="match status" value="1"/>
</dbReference>
<sequence>MIHAQSIRSGLASALGLFSLLALSACTVGPDYRTPDTAAAKIDATASKPYDRSRFESLWWKQFDDPTLNQLVEQSLSGNRDLRVAFARLRAARALRDDVANDRFPVVTSRASADIGKGQQPGVTEDRVNSERYDLGLDSAWELDLFGRIRRQLESSDALSEAAEADLQQLQVSLIAELVDAYGQLRGAQLREKIALSNLENQKESRQLTEQLRDAGVGAELDVLRADARLAATAASVPQLQAEAERARHRIATLLGQRPEELTVDLSPRDLPAITKALPIGDPGELLRRRPNIRAAERRVAASTADVGVATADLFPAGQPQRLPRLHRRAGSQIGSSAARAWSVGPSISWAAFDLGSVRARLRGAKADADAALASYEQQVLLALEESANAFSDYGKRQERLVSLVRQSEASRAAAQQAAIRYREGTTDFLVLLDAEREQLSAEDAQAQAEVELYRGIVAIYRSLGGGWQPSA</sequence>
<feature type="signal peptide" evidence="8">
    <location>
        <begin position="1"/>
        <end position="24"/>
    </location>
</feature>
<dbReference type="SUPFAM" id="SSF56954">
    <property type="entry name" value="Outer membrane efflux proteins (OEP)"/>
    <property type="match status" value="1"/>
</dbReference>
<keyword evidence="5 8" id="KW-0564">Palmitate</keyword>
<keyword evidence="3 8" id="KW-0812">Transmembrane</keyword>
<keyword evidence="8" id="KW-0732">Signal</keyword>
<dbReference type="AlphaFoldDB" id="P95423"/>
<dbReference type="PIR" id="T30831">
    <property type="entry name" value="T30831"/>
</dbReference>
<keyword evidence="7 8" id="KW-0449">Lipoprotein</keyword>
<dbReference type="InterPro" id="IPR010131">
    <property type="entry name" value="MdtP/NodT-like"/>
</dbReference>
<evidence type="ECO:0000313" key="9">
    <source>
        <dbReference type="EMBL" id="CAA67865.1"/>
    </source>
</evidence>
<evidence type="ECO:0000256" key="2">
    <source>
        <dbReference type="ARBA" id="ARBA00022452"/>
    </source>
</evidence>
<dbReference type="Pfam" id="PF02321">
    <property type="entry name" value="OEP"/>
    <property type="match status" value="2"/>
</dbReference>
<reference evidence="9" key="1">
    <citation type="journal article" date="1997" name="Mol. Microbiol.">
        <title>Characterization of MexE-MexF-OprN, a positively regulated multidrug efflux system of Pseudomonas aeruginosa.</title>
        <authorList>
            <person name="Kohler T."/>
            <person name="Michea-Hamzehpour M."/>
            <person name="Henze U."/>
            <person name="Gotoh N."/>
            <person name="Curty L.K."/>
            <person name="Pechere J.C."/>
        </authorList>
    </citation>
    <scope>NUCLEOTIDE SEQUENCE</scope>
    <source>
        <strain evidence="9">PAO1</strain>
    </source>
</reference>
<evidence type="ECO:0000256" key="1">
    <source>
        <dbReference type="ARBA" id="ARBA00007613"/>
    </source>
</evidence>
<keyword evidence="2 8" id="KW-1134">Transmembrane beta strand</keyword>
<comment type="subcellular location">
    <subcellularLocation>
        <location evidence="8">Cell outer membrane</location>
        <topology evidence="8">Lipid-anchor</topology>
    </subcellularLocation>
</comment>
<dbReference type="InterPro" id="IPR003423">
    <property type="entry name" value="OMP_efflux"/>
</dbReference>
<evidence type="ECO:0000256" key="5">
    <source>
        <dbReference type="ARBA" id="ARBA00023139"/>
    </source>
</evidence>
<dbReference type="GO" id="GO:0015562">
    <property type="term" value="F:efflux transmembrane transporter activity"/>
    <property type="evidence" value="ECO:0007669"/>
    <property type="project" value="InterPro"/>
</dbReference>
<evidence type="ECO:0000256" key="7">
    <source>
        <dbReference type="ARBA" id="ARBA00023288"/>
    </source>
</evidence>
<accession>P95423</accession>
<name>P95423_PSEAI</name>
<dbReference type="Gene3D" id="1.20.1600.10">
    <property type="entry name" value="Outer membrane efflux proteins (OEP)"/>
    <property type="match status" value="1"/>
</dbReference>
<keyword evidence="6" id="KW-0998">Cell outer membrane</keyword>
<organism evidence="9">
    <name type="scientific">Pseudomonas aeruginosa</name>
    <dbReference type="NCBI Taxonomy" id="287"/>
    <lineage>
        <taxon>Bacteria</taxon>
        <taxon>Pseudomonadati</taxon>
        <taxon>Pseudomonadota</taxon>
        <taxon>Gammaproteobacteria</taxon>
        <taxon>Pseudomonadales</taxon>
        <taxon>Pseudomonadaceae</taxon>
        <taxon>Pseudomonas</taxon>
    </lineage>
</organism>
<evidence type="ECO:0000256" key="8">
    <source>
        <dbReference type="RuleBase" id="RU362097"/>
    </source>
</evidence>
<evidence type="ECO:0000256" key="3">
    <source>
        <dbReference type="ARBA" id="ARBA00022692"/>
    </source>
</evidence>
<dbReference type="PANTHER" id="PTHR30203:SF25">
    <property type="entry name" value="OUTER MEMBRANE PROTEIN-RELATED"/>
    <property type="match status" value="1"/>
</dbReference>
<evidence type="ECO:0000256" key="4">
    <source>
        <dbReference type="ARBA" id="ARBA00023136"/>
    </source>
</evidence>
<dbReference type="EMBL" id="X99514">
    <property type="protein sequence ID" value="CAA67865.1"/>
    <property type="molecule type" value="Genomic_DNA"/>
</dbReference>
<feature type="chain" id="PRO_5001441915" evidence="8">
    <location>
        <begin position="25"/>
        <end position="472"/>
    </location>
</feature>
<comment type="similarity">
    <text evidence="1 8">Belongs to the outer membrane factor (OMF) (TC 1.B.17) family.</text>
</comment>
<dbReference type="GO" id="GO:0009279">
    <property type="term" value="C:cell outer membrane"/>
    <property type="evidence" value="ECO:0007669"/>
    <property type="project" value="UniProtKB-SubCell"/>
</dbReference>
<gene>
    <name evidence="9" type="primary">oprN</name>
</gene>
<protein>
    <submittedName>
        <fullName evidence="9">Uncharacterized protein</fullName>
    </submittedName>
</protein>
<dbReference type="Gene3D" id="2.20.200.10">
    <property type="entry name" value="Outer membrane efflux proteins (OEP)"/>
    <property type="match status" value="1"/>
</dbReference>
<proteinExistence type="inferred from homology"/>